<dbReference type="PROSITE" id="PS51377">
    <property type="entry name" value="KIND"/>
    <property type="match status" value="1"/>
</dbReference>
<evidence type="ECO:0000256" key="12">
    <source>
        <dbReference type="ARBA" id="ARBA00023212"/>
    </source>
</evidence>
<keyword evidence="8" id="KW-0677">Repeat</keyword>
<keyword evidence="10" id="KW-0472">Membrane</keyword>
<gene>
    <name evidence="15" type="ORF">PAPOLLO_LOCUS9229</name>
</gene>
<dbReference type="EMBL" id="CAJQZP010000667">
    <property type="protein sequence ID" value="CAG4976188.1"/>
    <property type="molecule type" value="Genomic_DNA"/>
</dbReference>
<dbReference type="GO" id="GO:0005856">
    <property type="term" value="C:cytoskeleton"/>
    <property type="evidence" value="ECO:0007669"/>
    <property type="project" value="UniProtKB-SubCell"/>
</dbReference>
<proteinExistence type="inferred from homology"/>
<evidence type="ECO:0000256" key="11">
    <source>
        <dbReference type="ARBA" id="ARBA00023203"/>
    </source>
</evidence>
<evidence type="ECO:0000256" key="7">
    <source>
        <dbReference type="ARBA" id="ARBA00022490"/>
    </source>
</evidence>
<dbReference type="GO" id="GO:0005886">
    <property type="term" value="C:plasma membrane"/>
    <property type="evidence" value="ECO:0007669"/>
    <property type="project" value="UniProtKB-SubCell"/>
</dbReference>
<keyword evidence="12" id="KW-0206">Cytoskeleton</keyword>
<keyword evidence="9" id="KW-0653">Protein transport</keyword>
<dbReference type="Proteomes" id="UP000691718">
    <property type="component" value="Unassembled WGS sequence"/>
</dbReference>
<name>A0A8S3WQN3_PARAO</name>
<dbReference type="GO" id="GO:0030659">
    <property type="term" value="C:cytoplasmic vesicle membrane"/>
    <property type="evidence" value="ECO:0007669"/>
    <property type="project" value="UniProtKB-SubCell"/>
</dbReference>
<keyword evidence="7" id="KW-0963">Cytoplasm</keyword>
<evidence type="ECO:0000256" key="13">
    <source>
        <dbReference type="ARBA" id="ARBA00023329"/>
    </source>
</evidence>
<dbReference type="InterPro" id="IPR011019">
    <property type="entry name" value="KIND_dom"/>
</dbReference>
<dbReference type="GO" id="GO:0048193">
    <property type="term" value="P:Golgi vesicle transport"/>
    <property type="evidence" value="ECO:0007669"/>
    <property type="project" value="TreeGrafter"/>
</dbReference>
<accession>A0A8S3WQN3</accession>
<evidence type="ECO:0000256" key="6">
    <source>
        <dbReference type="ARBA" id="ARBA00022475"/>
    </source>
</evidence>
<dbReference type="GO" id="GO:0005938">
    <property type="term" value="C:cell cortex"/>
    <property type="evidence" value="ECO:0007669"/>
    <property type="project" value="TreeGrafter"/>
</dbReference>
<comment type="similarity">
    <text evidence="4">Belongs to the spire family.</text>
</comment>
<dbReference type="GO" id="GO:0051295">
    <property type="term" value="P:establishment of meiotic spindle localization"/>
    <property type="evidence" value="ECO:0007669"/>
    <property type="project" value="TreeGrafter"/>
</dbReference>
<keyword evidence="5" id="KW-0813">Transport</keyword>
<evidence type="ECO:0000256" key="4">
    <source>
        <dbReference type="ARBA" id="ARBA00010956"/>
    </source>
</evidence>
<dbReference type="GO" id="GO:0051639">
    <property type="term" value="P:actin filament network formation"/>
    <property type="evidence" value="ECO:0007669"/>
    <property type="project" value="TreeGrafter"/>
</dbReference>
<dbReference type="GO" id="GO:0015031">
    <property type="term" value="P:protein transport"/>
    <property type="evidence" value="ECO:0007669"/>
    <property type="project" value="UniProtKB-KW"/>
</dbReference>
<dbReference type="GO" id="GO:0036089">
    <property type="term" value="P:cleavage furrow formation"/>
    <property type="evidence" value="ECO:0007669"/>
    <property type="project" value="TreeGrafter"/>
</dbReference>
<sequence>MMRKEGAGAPGTEFSLDASDCINLQQILQAFNSTISEEHAWALFYQAAKCFQKCLADGSTCYLATEPRHLLLHKDGFVHPNTLLRPGETVLKLHSTNLTTYKVGLAVSKIKSAIQ</sequence>
<dbReference type="PANTHER" id="PTHR21345">
    <property type="entry name" value="SPIRE"/>
    <property type="match status" value="1"/>
</dbReference>
<dbReference type="GO" id="GO:0040038">
    <property type="term" value="P:polar body extrusion after meiotic divisions"/>
    <property type="evidence" value="ECO:0007669"/>
    <property type="project" value="TreeGrafter"/>
</dbReference>
<dbReference type="GO" id="GO:0008017">
    <property type="term" value="F:microtubule binding"/>
    <property type="evidence" value="ECO:0007669"/>
    <property type="project" value="TreeGrafter"/>
</dbReference>
<evidence type="ECO:0000256" key="5">
    <source>
        <dbReference type="ARBA" id="ARBA00022448"/>
    </source>
</evidence>
<evidence type="ECO:0000256" key="1">
    <source>
        <dbReference type="ARBA" id="ARBA00004180"/>
    </source>
</evidence>
<dbReference type="Pfam" id="PF16474">
    <property type="entry name" value="KIND"/>
    <property type="match status" value="1"/>
</dbReference>
<comment type="caution">
    <text evidence="15">The sequence shown here is derived from an EMBL/GenBank/DDBJ whole genome shotgun (WGS) entry which is preliminary data.</text>
</comment>
<evidence type="ECO:0000259" key="14">
    <source>
        <dbReference type="PROSITE" id="PS51377"/>
    </source>
</evidence>
<comment type="subcellular location">
    <subcellularLocation>
        <location evidence="3">Cell membrane</location>
        <topology evidence="3">Peripheral membrane protein</topology>
        <orientation evidence="3">Cytoplasmic side</orientation>
    </subcellularLocation>
    <subcellularLocation>
        <location evidence="2">Cytoplasm</location>
        <location evidence="2">Cytoskeleton</location>
    </subcellularLocation>
    <subcellularLocation>
        <location evidence="1">Cytoplasmic vesicle membrane</location>
        <topology evidence="1">Peripheral membrane protein</topology>
        <orientation evidence="1">Cytoplasmic side</orientation>
    </subcellularLocation>
</comment>
<keyword evidence="11" id="KW-0009">Actin-binding</keyword>
<keyword evidence="6" id="KW-1003">Cell membrane</keyword>
<dbReference type="PANTHER" id="PTHR21345:SF3">
    <property type="entry name" value="PROTEIN SPIRE"/>
    <property type="match status" value="1"/>
</dbReference>
<evidence type="ECO:0000256" key="3">
    <source>
        <dbReference type="ARBA" id="ARBA00004413"/>
    </source>
</evidence>
<evidence type="ECO:0000256" key="10">
    <source>
        <dbReference type="ARBA" id="ARBA00023136"/>
    </source>
</evidence>
<dbReference type="GO" id="GO:0030041">
    <property type="term" value="P:actin filament polymerization"/>
    <property type="evidence" value="ECO:0007669"/>
    <property type="project" value="TreeGrafter"/>
</dbReference>
<dbReference type="OrthoDB" id="10043757at2759"/>
<dbReference type="GO" id="GO:0045010">
    <property type="term" value="P:actin nucleation"/>
    <property type="evidence" value="ECO:0007669"/>
    <property type="project" value="InterPro"/>
</dbReference>
<keyword evidence="16" id="KW-1185">Reference proteome</keyword>
<evidence type="ECO:0000313" key="16">
    <source>
        <dbReference type="Proteomes" id="UP000691718"/>
    </source>
</evidence>
<evidence type="ECO:0000256" key="9">
    <source>
        <dbReference type="ARBA" id="ARBA00022927"/>
    </source>
</evidence>
<dbReference type="InterPro" id="IPR029901">
    <property type="entry name" value="Spire"/>
</dbReference>
<evidence type="ECO:0000256" key="2">
    <source>
        <dbReference type="ARBA" id="ARBA00004245"/>
    </source>
</evidence>
<keyword evidence="13" id="KW-0968">Cytoplasmic vesicle</keyword>
<dbReference type="GO" id="GO:0003779">
    <property type="term" value="F:actin binding"/>
    <property type="evidence" value="ECO:0007669"/>
    <property type="project" value="UniProtKB-KW"/>
</dbReference>
<evidence type="ECO:0000313" key="15">
    <source>
        <dbReference type="EMBL" id="CAG4976188.1"/>
    </source>
</evidence>
<evidence type="ECO:0000256" key="8">
    <source>
        <dbReference type="ARBA" id="ARBA00022737"/>
    </source>
</evidence>
<organism evidence="15 16">
    <name type="scientific">Parnassius apollo</name>
    <name type="common">Apollo butterfly</name>
    <name type="synonym">Papilio apollo</name>
    <dbReference type="NCBI Taxonomy" id="110799"/>
    <lineage>
        <taxon>Eukaryota</taxon>
        <taxon>Metazoa</taxon>
        <taxon>Ecdysozoa</taxon>
        <taxon>Arthropoda</taxon>
        <taxon>Hexapoda</taxon>
        <taxon>Insecta</taxon>
        <taxon>Pterygota</taxon>
        <taxon>Neoptera</taxon>
        <taxon>Endopterygota</taxon>
        <taxon>Lepidoptera</taxon>
        <taxon>Glossata</taxon>
        <taxon>Ditrysia</taxon>
        <taxon>Papilionoidea</taxon>
        <taxon>Papilionidae</taxon>
        <taxon>Parnassiinae</taxon>
        <taxon>Parnassini</taxon>
        <taxon>Parnassius</taxon>
        <taxon>Parnassius</taxon>
    </lineage>
</organism>
<protein>
    <submittedName>
        <fullName evidence="15">(apollo) hypothetical protein</fullName>
    </submittedName>
</protein>
<dbReference type="AlphaFoldDB" id="A0A8S3WQN3"/>
<feature type="domain" description="KIND" evidence="14">
    <location>
        <begin position="22"/>
        <end position="115"/>
    </location>
</feature>
<reference evidence="15" key="1">
    <citation type="submission" date="2021-04" db="EMBL/GenBank/DDBJ databases">
        <authorList>
            <person name="Tunstrom K."/>
        </authorList>
    </citation>
    <scope>NUCLEOTIDE SEQUENCE</scope>
</reference>